<dbReference type="AlphaFoldDB" id="A0A9W9YVL7"/>
<evidence type="ECO:0000313" key="1">
    <source>
        <dbReference type="EMBL" id="KAJ7370235.1"/>
    </source>
</evidence>
<name>A0A9W9YVL7_9CNID</name>
<dbReference type="Proteomes" id="UP001163046">
    <property type="component" value="Unassembled WGS sequence"/>
</dbReference>
<comment type="caution">
    <text evidence="1">The sequence shown here is derived from an EMBL/GenBank/DDBJ whole genome shotgun (WGS) entry which is preliminary data.</text>
</comment>
<evidence type="ECO:0000313" key="2">
    <source>
        <dbReference type="Proteomes" id="UP001163046"/>
    </source>
</evidence>
<reference evidence="1" key="1">
    <citation type="submission" date="2023-01" db="EMBL/GenBank/DDBJ databases">
        <title>Genome assembly of the deep-sea coral Lophelia pertusa.</title>
        <authorList>
            <person name="Herrera S."/>
            <person name="Cordes E."/>
        </authorList>
    </citation>
    <scope>NUCLEOTIDE SEQUENCE</scope>
    <source>
        <strain evidence="1">USNM1676648</strain>
        <tissue evidence="1">Polyp</tissue>
    </source>
</reference>
<proteinExistence type="predicted"/>
<accession>A0A9W9YVL7</accession>
<sequence>MTVEKSCTEPGYRKRPKRCFVSTDPETGYMCGAGSFARPSLRVITVQLFWCITVLWRISGFVSIDTSLMKKVLWL</sequence>
<gene>
    <name evidence="1" type="ORF">OS493_033581</name>
</gene>
<protein>
    <submittedName>
        <fullName evidence="1">Uncharacterized protein</fullName>
    </submittedName>
</protein>
<keyword evidence="2" id="KW-1185">Reference proteome</keyword>
<organism evidence="1 2">
    <name type="scientific">Desmophyllum pertusum</name>
    <dbReference type="NCBI Taxonomy" id="174260"/>
    <lineage>
        <taxon>Eukaryota</taxon>
        <taxon>Metazoa</taxon>
        <taxon>Cnidaria</taxon>
        <taxon>Anthozoa</taxon>
        <taxon>Hexacorallia</taxon>
        <taxon>Scleractinia</taxon>
        <taxon>Caryophylliina</taxon>
        <taxon>Caryophylliidae</taxon>
        <taxon>Desmophyllum</taxon>
    </lineage>
</organism>
<dbReference type="EMBL" id="MU826870">
    <property type="protein sequence ID" value="KAJ7370235.1"/>
    <property type="molecule type" value="Genomic_DNA"/>
</dbReference>